<reference evidence="3" key="1">
    <citation type="submission" date="2025-08" db="UniProtKB">
        <authorList>
            <consortium name="RefSeq"/>
        </authorList>
    </citation>
    <scope>IDENTIFICATION</scope>
    <source>
        <tissue evidence="3">Sperm</tissue>
    </source>
</reference>
<feature type="region of interest" description="Disordered" evidence="1">
    <location>
        <begin position="1"/>
        <end position="25"/>
    </location>
</feature>
<dbReference type="InterPro" id="IPR051771">
    <property type="entry name" value="FAM167_domain"/>
</dbReference>
<dbReference type="KEGG" id="pmrn:116941592"/>
<evidence type="ECO:0000313" key="2">
    <source>
        <dbReference type="Proteomes" id="UP001318040"/>
    </source>
</evidence>
<dbReference type="RefSeq" id="XP_032808681.1">
    <property type="nucleotide sequence ID" value="XM_032952790.1"/>
</dbReference>
<name>A0AAJ7T1M6_PETMA</name>
<proteinExistence type="predicted"/>
<dbReference type="AlphaFoldDB" id="A0AAJ7T1M6"/>
<dbReference type="PANTHER" id="PTHR32289">
    <property type="entry name" value="PROTEIN FAM167A"/>
    <property type="match status" value="1"/>
</dbReference>
<accession>A0AAJ7T1M6</accession>
<dbReference type="Proteomes" id="UP001318040">
    <property type="component" value="Chromosome 12"/>
</dbReference>
<keyword evidence="2" id="KW-1185">Reference proteome</keyword>
<dbReference type="PANTHER" id="PTHR32289:SF1">
    <property type="entry name" value="PROTEIN FAM167A-LIKE"/>
    <property type="match status" value="1"/>
</dbReference>
<organism evidence="2 3">
    <name type="scientific">Petromyzon marinus</name>
    <name type="common">Sea lamprey</name>
    <dbReference type="NCBI Taxonomy" id="7757"/>
    <lineage>
        <taxon>Eukaryota</taxon>
        <taxon>Metazoa</taxon>
        <taxon>Chordata</taxon>
        <taxon>Craniata</taxon>
        <taxon>Vertebrata</taxon>
        <taxon>Cyclostomata</taxon>
        <taxon>Hyperoartia</taxon>
        <taxon>Petromyzontiformes</taxon>
        <taxon>Petromyzontidae</taxon>
        <taxon>Petromyzon</taxon>
    </lineage>
</organism>
<sequence>MDPTLTVHQAEEVEVDASGDPPGWGGDATGGVLEKELIPWVDEEGQEDADRDHLRCLKVVAEKMRLRTRRPSYLEWLSLVEAQEPPASAAHRALAARSATRGPPRALQAGAVPSPRAGAALEAKGNGGGESRGTRVGQWRGGEFGPTLTWLRRQLVEMRVQDQQLARRLVSVQSAVSRLKVARLLGSPYGGHAEPTGGAATLGH</sequence>
<evidence type="ECO:0000313" key="3">
    <source>
        <dbReference type="RefSeq" id="XP_032808681.1"/>
    </source>
</evidence>
<gene>
    <name evidence="3" type="primary">LOC116941592</name>
</gene>
<protein>
    <submittedName>
        <fullName evidence="3">Protein FAM167A-like</fullName>
    </submittedName>
</protein>
<feature type="region of interest" description="Disordered" evidence="1">
    <location>
        <begin position="96"/>
        <end position="140"/>
    </location>
</feature>
<evidence type="ECO:0000256" key="1">
    <source>
        <dbReference type="SAM" id="MobiDB-lite"/>
    </source>
</evidence>